<accession>A0A916XFM1</accession>
<evidence type="ECO:0000313" key="3">
    <source>
        <dbReference type="Proteomes" id="UP000637002"/>
    </source>
</evidence>
<evidence type="ECO:0000313" key="2">
    <source>
        <dbReference type="EMBL" id="GGC68602.1"/>
    </source>
</evidence>
<protein>
    <recommendedName>
        <fullName evidence="1">DNA circulation N-terminal domain-containing protein</fullName>
    </recommendedName>
</protein>
<keyword evidence="3" id="KW-1185">Reference proteome</keyword>
<dbReference type="Pfam" id="PF07157">
    <property type="entry name" value="DNA_circ_N"/>
    <property type="match status" value="1"/>
</dbReference>
<dbReference type="Proteomes" id="UP000637002">
    <property type="component" value="Unassembled WGS sequence"/>
</dbReference>
<proteinExistence type="predicted"/>
<gene>
    <name evidence="2" type="ORF">GCM10010994_28990</name>
</gene>
<name>A0A916XFM1_9HYPH</name>
<dbReference type="RefSeq" id="WP_188609903.1">
    <property type="nucleotide sequence ID" value="NZ_BMGG01000005.1"/>
</dbReference>
<dbReference type="AlphaFoldDB" id="A0A916XFM1"/>
<dbReference type="EMBL" id="BMGG01000005">
    <property type="protein sequence ID" value="GGC68602.1"/>
    <property type="molecule type" value="Genomic_DNA"/>
</dbReference>
<reference evidence="2" key="2">
    <citation type="submission" date="2020-09" db="EMBL/GenBank/DDBJ databases">
        <authorList>
            <person name="Sun Q."/>
            <person name="Zhou Y."/>
        </authorList>
    </citation>
    <scope>NUCLEOTIDE SEQUENCE</scope>
    <source>
        <strain evidence="2">CGMCC 1.12919</strain>
    </source>
</reference>
<reference evidence="2" key="1">
    <citation type="journal article" date="2014" name="Int. J. Syst. Evol. Microbiol.">
        <title>Complete genome sequence of Corynebacterium casei LMG S-19264T (=DSM 44701T), isolated from a smear-ripened cheese.</title>
        <authorList>
            <consortium name="US DOE Joint Genome Institute (JGI-PGF)"/>
            <person name="Walter F."/>
            <person name="Albersmeier A."/>
            <person name="Kalinowski J."/>
            <person name="Ruckert C."/>
        </authorList>
    </citation>
    <scope>NUCLEOTIDE SEQUENCE</scope>
    <source>
        <strain evidence="2">CGMCC 1.12919</strain>
    </source>
</reference>
<comment type="caution">
    <text evidence="2">The sequence shown here is derived from an EMBL/GenBank/DDBJ whole genome shotgun (WGS) entry which is preliminary data.</text>
</comment>
<feature type="domain" description="DNA circulation N-terminal" evidence="1">
    <location>
        <begin position="7"/>
        <end position="88"/>
    </location>
</feature>
<evidence type="ECO:0000259" key="1">
    <source>
        <dbReference type="Pfam" id="PF07157"/>
    </source>
</evidence>
<dbReference type="InterPro" id="IPR009826">
    <property type="entry name" value="DNA_circ_N"/>
</dbReference>
<organism evidence="2 3">
    <name type="scientific">Chelatococcus reniformis</name>
    <dbReference type="NCBI Taxonomy" id="1494448"/>
    <lineage>
        <taxon>Bacteria</taxon>
        <taxon>Pseudomonadati</taxon>
        <taxon>Pseudomonadota</taxon>
        <taxon>Alphaproteobacteria</taxon>
        <taxon>Hyphomicrobiales</taxon>
        <taxon>Chelatococcaceae</taxon>
        <taxon>Chelatococcus</taxon>
    </lineage>
</organism>
<sequence>MTWRDRLRPASFRGVPFKVDVASKAGGRRGFNFEYPKRDTPSDEDMGRRARRYAFSGWVIGPNYQIDADALEVALNAEGPGRLVHPDFAEDMVRCEVYTRAQRRTEGGMAFFDFTFVEAGTSPAQLVTEATQPAAKKAAAATSDAAAKQLDDEIVST</sequence>